<evidence type="ECO:0000256" key="7">
    <source>
        <dbReference type="ARBA" id="ARBA00023235"/>
    </source>
</evidence>
<evidence type="ECO:0000313" key="11">
    <source>
        <dbReference type="Proteomes" id="UP001220010"/>
    </source>
</evidence>
<dbReference type="PANTHER" id="PTHR42894:SF1">
    <property type="entry name" value="N-(5'-PHOSPHORIBOSYL)ANTHRANILATE ISOMERASE"/>
    <property type="match status" value="1"/>
</dbReference>
<dbReference type="InterPro" id="IPR001240">
    <property type="entry name" value="PRAI_dom"/>
</dbReference>
<dbReference type="InterPro" id="IPR013785">
    <property type="entry name" value="Aldolase_TIM"/>
</dbReference>
<dbReference type="Proteomes" id="UP001220010">
    <property type="component" value="Unassembled WGS sequence"/>
</dbReference>
<name>A0ABT5X8W7_9EURY</name>
<evidence type="ECO:0000256" key="1">
    <source>
        <dbReference type="ARBA" id="ARBA00001164"/>
    </source>
</evidence>
<dbReference type="SUPFAM" id="SSF51366">
    <property type="entry name" value="Ribulose-phoshate binding barrel"/>
    <property type="match status" value="1"/>
</dbReference>
<proteinExistence type="inferred from homology"/>
<dbReference type="RefSeq" id="WP_316966891.1">
    <property type="nucleotide sequence ID" value="NZ_JARFPK010000028.1"/>
</dbReference>
<keyword evidence="7 8" id="KW-0413">Isomerase</keyword>
<keyword evidence="5 8" id="KW-0822">Tryptophan biosynthesis</keyword>
<dbReference type="CDD" id="cd00405">
    <property type="entry name" value="PRAI"/>
    <property type="match status" value="1"/>
</dbReference>
<evidence type="ECO:0000256" key="6">
    <source>
        <dbReference type="ARBA" id="ARBA00023141"/>
    </source>
</evidence>
<keyword evidence="6 8" id="KW-0057">Aromatic amino acid biosynthesis</keyword>
<evidence type="ECO:0000313" key="10">
    <source>
        <dbReference type="EMBL" id="MDF0591149.1"/>
    </source>
</evidence>
<protein>
    <recommendedName>
        <fullName evidence="8">N-(5'-phosphoribosyl)anthranilate isomerase</fullName>
        <shortName evidence="8">PRAI</shortName>
        <ecNumber evidence="8">5.3.1.24</ecNumber>
    </recommendedName>
</protein>
<dbReference type="EMBL" id="JARFPK010000028">
    <property type="protein sequence ID" value="MDF0591149.1"/>
    <property type="molecule type" value="Genomic_DNA"/>
</dbReference>
<dbReference type="GO" id="GO:0016853">
    <property type="term" value="F:isomerase activity"/>
    <property type="evidence" value="ECO:0007669"/>
    <property type="project" value="UniProtKB-KW"/>
</dbReference>
<organism evidence="10 11">
    <name type="scientific">Candidatus Methanocrinis natronophilus</name>
    <dbReference type="NCBI Taxonomy" id="3033396"/>
    <lineage>
        <taxon>Archaea</taxon>
        <taxon>Methanobacteriati</taxon>
        <taxon>Methanobacteriota</taxon>
        <taxon>Stenosarchaea group</taxon>
        <taxon>Methanomicrobia</taxon>
        <taxon>Methanotrichales</taxon>
        <taxon>Methanotrichaceae</taxon>
        <taxon>Methanocrinis</taxon>
    </lineage>
</organism>
<dbReference type="InterPro" id="IPR044643">
    <property type="entry name" value="TrpF_fam"/>
</dbReference>
<gene>
    <name evidence="8" type="primary">trpF</name>
    <name evidence="10" type="ORF">P0O15_08205</name>
</gene>
<evidence type="ECO:0000256" key="5">
    <source>
        <dbReference type="ARBA" id="ARBA00022822"/>
    </source>
</evidence>
<dbReference type="HAMAP" id="MF_00135">
    <property type="entry name" value="PRAI"/>
    <property type="match status" value="1"/>
</dbReference>
<dbReference type="Pfam" id="PF00697">
    <property type="entry name" value="PRAI"/>
    <property type="match status" value="1"/>
</dbReference>
<dbReference type="EC" id="5.3.1.24" evidence="8"/>
<sequence>MTRAKICGIKDPGARDAAVAFGADAVGFVVEIPRSKRSIGRDEARRLIEGLPPFVSSVIVVEPDSVEEAANLALDTGADALQVNDYLSLEDLSALADIVPQKLVAAVPAAPGILDRAQALQEVADALLVDSSDGGELGGTGKVHDWNLSASLVKDIGVPIILAGGLDPGNVAEAIDTVRPYAVDVSSGVETGGLKDPEKIEAFLLEVRGCR</sequence>
<dbReference type="PANTHER" id="PTHR42894">
    <property type="entry name" value="N-(5'-PHOSPHORIBOSYL)ANTHRANILATE ISOMERASE"/>
    <property type="match status" value="1"/>
</dbReference>
<comment type="pathway">
    <text evidence="2 8">Amino-acid biosynthesis; L-tryptophan biosynthesis; L-tryptophan from chorismate: step 3/5.</text>
</comment>
<reference evidence="10 11" key="1">
    <citation type="submission" date="2023-03" db="EMBL/GenBank/DDBJ databases">
        <title>WGS of Methanotrichaceae archaeon Mx.</title>
        <authorList>
            <person name="Sorokin D.Y."/>
            <person name="Merkel A.Y."/>
        </authorList>
    </citation>
    <scope>NUCLEOTIDE SEQUENCE [LARGE SCALE GENOMIC DNA]</scope>
    <source>
        <strain evidence="10 11">Mx</strain>
    </source>
</reference>
<evidence type="ECO:0000256" key="2">
    <source>
        <dbReference type="ARBA" id="ARBA00004664"/>
    </source>
</evidence>
<dbReference type="Gene3D" id="3.20.20.70">
    <property type="entry name" value="Aldolase class I"/>
    <property type="match status" value="1"/>
</dbReference>
<dbReference type="InterPro" id="IPR011060">
    <property type="entry name" value="RibuloseP-bd_barrel"/>
</dbReference>
<feature type="domain" description="N-(5'phosphoribosyl) anthranilate isomerase (PRAI)" evidence="9">
    <location>
        <begin position="4"/>
        <end position="204"/>
    </location>
</feature>
<keyword evidence="11" id="KW-1185">Reference proteome</keyword>
<comment type="similarity">
    <text evidence="3 8">Belongs to the TrpF family.</text>
</comment>
<comment type="caution">
    <text evidence="10">The sequence shown here is derived from an EMBL/GenBank/DDBJ whole genome shotgun (WGS) entry which is preliminary data.</text>
</comment>
<evidence type="ECO:0000256" key="8">
    <source>
        <dbReference type="HAMAP-Rule" id="MF_00135"/>
    </source>
</evidence>
<evidence type="ECO:0000256" key="3">
    <source>
        <dbReference type="ARBA" id="ARBA00007571"/>
    </source>
</evidence>
<evidence type="ECO:0000256" key="4">
    <source>
        <dbReference type="ARBA" id="ARBA00022605"/>
    </source>
</evidence>
<keyword evidence="4 8" id="KW-0028">Amino-acid biosynthesis</keyword>
<comment type="catalytic activity">
    <reaction evidence="1 8">
        <text>N-(5-phospho-beta-D-ribosyl)anthranilate = 1-(2-carboxyphenylamino)-1-deoxy-D-ribulose 5-phosphate</text>
        <dbReference type="Rhea" id="RHEA:21540"/>
        <dbReference type="ChEBI" id="CHEBI:18277"/>
        <dbReference type="ChEBI" id="CHEBI:58613"/>
        <dbReference type="EC" id="5.3.1.24"/>
    </reaction>
</comment>
<evidence type="ECO:0000259" key="9">
    <source>
        <dbReference type="Pfam" id="PF00697"/>
    </source>
</evidence>
<accession>A0ABT5X8W7</accession>